<evidence type="ECO:0000313" key="2">
    <source>
        <dbReference type="EMBL" id="CAG8971313.1"/>
    </source>
</evidence>
<keyword evidence="3" id="KW-1185">Reference proteome</keyword>
<comment type="caution">
    <text evidence="2">The sequence shown here is derived from an EMBL/GenBank/DDBJ whole genome shotgun (WGS) entry which is preliminary data.</text>
</comment>
<feature type="region of interest" description="Disordered" evidence="1">
    <location>
        <begin position="1"/>
        <end position="75"/>
    </location>
</feature>
<feature type="compositionally biased region" description="Basic and acidic residues" evidence="1">
    <location>
        <begin position="58"/>
        <end position="71"/>
    </location>
</feature>
<dbReference type="AlphaFoldDB" id="A0A9N9LCM0"/>
<reference evidence="2" key="1">
    <citation type="submission" date="2021-07" db="EMBL/GenBank/DDBJ databases">
        <authorList>
            <person name="Durling M."/>
        </authorList>
    </citation>
    <scope>NUCLEOTIDE SEQUENCE</scope>
</reference>
<accession>A0A9N9LCM0</accession>
<dbReference type="Proteomes" id="UP000701801">
    <property type="component" value="Unassembled WGS sequence"/>
</dbReference>
<evidence type="ECO:0000313" key="3">
    <source>
        <dbReference type="Proteomes" id="UP000701801"/>
    </source>
</evidence>
<protein>
    <submittedName>
        <fullName evidence="2">Uncharacterized protein</fullName>
    </submittedName>
</protein>
<dbReference type="EMBL" id="CAJVRM010000015">
    <property type="protein sequence ID" value="CAG8971313.1"/>
    <property type="molecule type" value="Genomic_DNA"/>
</dbReference>
<name>A0A9N9LCM0_9HELO</name>
<sequence>MEKREKRKINQTPSHHTLPKRHLATTPLLIHKERKKREKRTPIHPLPSYPSAKAPSHVNDRSSEKEKKENNEQVSMPMLIPCTSSGANDFGMNKLLAWASPSQIEKRCKGNQANEQRLIQILIQQNIPVVQTSINVVKIPAPTRSAWVAGLIGSSVSELPLPAFGLLSLVPPVAFVRGAPIGTRSMRLTKIADMAAIS</sequence>
<gene>
    <name evidence="2" type="ORF">HYALB_00001480</name>
</gene>
<proteinExistence type="predicted"/>
<evidence type="ECO:0000256" key="1">
    <source>
        <dbReference type="SAM" id="MobiDB-lite"/>
    </source>
</evidence>
<organism evidence="2 3">
    <name type="scientific">Hymenoscyphus albidus</name>
    <dbReference type="NCBI Taxonomy" id="595503"/>
    <lineage>
        <taxon>Eukaryota</taxon>
        <taxon>Fungi</taxon>
        <taxon>Dikarya</taxon>
        <taxon>Ascomycota</taxon>
        <taxon>Pezizomycotina</taxon>
        <taxon>Leotiomycetes</taxon>
        <taxon>Helotiales</taxon>
        <taxon>Helotiaceae</taxon>
        <taxon>Hymenoscyphus</taxon>
    </lineage>
</organism>